<proteinExistence type="predicted"/>
<organism evidence="1 2">
    <name type="scientific">Panagrolaimus sp. ES5</name>
    <dbReference type="NCBI Taxonomy" id="591445"/>
    <lineage>
        <taxon>Eukaryota</taxon>
        <taxon>Metazoa</taxon>
        <taxon>Ecdysozoa</taxon>
        <taxon>Nematoda</taxon>
        <taxon>Chromadorea</taxon>
        <taxon>Rhabditida</taxon>
        <taxon>Tylenchina</taxon>
        <taxon>Panagrolaimomorpha</taxon>
        <taxon>Panagrolaimoidea</taxon>
        <taxon>Panagrolaimidae</taxon>
        <taxon>Panagrolaimus</taxon>
    </lineage>
</organism>
<protein>
    <submittedName>
        <fullName evidence="2">Ubiquitin-like domain-containing protein</fullName>
    </submittedName>
</protein>
<dbReference type="Proteomes" id="UP000887579">
    <property type="component" value="Unplaced"/>
</dbReference>
<dbReference type="WBParaSite" id="ES5_v2.g22986.t1">
    <property type="protein sequence ID" value="ES5_v2.g22986.t1"/>
    <property type="gene ID" value="ES5_v2.g22986"/>
</dbReference>
<evidence type="ECO:0000313" key="1">
    <source>
        <dbReference type="Proteomes" id="UP000887579"/>
    </source>
</evidence>
<name>A0AC34FZW1_9BILA</name>
<accession>A0AC34FZW1</accession>
<reference evidence="2" key="1">
    <citation type="submission" date="2022-11" db="UniProtKB">
        <authorList>
            <consortium name="WormBaseParasite"/>
        </authorList>
    </citation>
    <scope>IDENTIFICATION</scope>
</reference>
<evidence type="ECO:0000313" key="2">
    <source>
        <dbReference type="WBParaSite" id="ES5_v2.g22986.t1"/>
    </source>
</evidence>
<sequence>MLIYSRKFKRKIAKASAKSNQKLKQFIKKKPLLKEFVVETGIRIPILIRINGVIEKLNVYAKHKILLIKLEVKNMCQLEERDQTLTCNGKILEDEYSIGSYNILDYSTIEVNSKLRGGGAVTAEPKLADNNIISSTSKTQYSNLNMNHNSKSEKFSTQSKVSSSSVRKVQQKDLSNESNVSRNDSNQTHKETWQTHKNLPKSYQSADLNFGKKDQLKKANGSSVNSSTLSLHIAAYENSIETDSGVAKGEDLKNKNENFSKYD</sequence>